<evidence type="ECO:0000313" key="1">
    <source>
        <dbReference type="EMBL" id="GGO89118.1"/>
    </source>
</evidence>
<accession>A0A918DZ20</accession>
<keyword evidence="2" id="KW-1185">Reference proteome</keyword>
<dbReference type="EMBL" id="BMLT01000021">
    <property type="protein sequence ID" value="GGO89118.1"/>
    <property type="molecule type" value="Genomic_DNA"/>
</dbReference>
<dbReference type="Proteomes" id="UP000599578">
    <property type="component" value="Unassembled WGS sequence"/>
</dbReference>
<comment type="caution">
    <text evidence="1">The sequence shown here is derived from an EMBL/GenBank/DDBJ whole genome shotgun (WGS) entry which is preliminary data.</text>
</comment>
<dbReference type="AlphaFoldDB" id="A0A918DZ20"/>
<sequence>MDIRTEIKVPVEDFPLIIGLRAGGMSWDEIADKWEVDRKYLLTRLRRAGIDTATAGMPNMPEIKLRSLQNNPGEVDTAHLILPYGRTPLVVMPINEYVKLAGEAV</sequence>
<dbReference type="RefSeq" id="WP_188863003.1">
    <property type="nucleotide sequence ID" value="NZ_BMLT01000021.1"/>
</dbReference>
<evidence type="ECO:0000313" key="2">
    <source>
        <dbReference type="Proteomes" id="UP000599578"/>
    </source>
</evidence>
<name>A0A918DZ20_9GAMM</name>
<gene>
    <name evidence="1" type="ORF">GCM10011348_46120</name>
</gene>
<reference evidence="1 2" key="1">
    <citation type="journal article" date="2014" name="Int. J. Syst. Evol. Microbiol.">
        <title>Complete genome sequence of Corynebacterium casei LMG S-19264T (=DSM 44701T), isolated from a smear-ripened cheese.</title>
        <authorList>
            <consortium name="US DOE Joint Genome Institute (JGI-PGF)"/>
            <person name="Walter F."/>
            <person name="Albersmeier A."/>
            <person name="Kalinowski J."/>
            <person name="Ruckert C."/>
        </authorList>
    </citation>
    <scope>NUCLEOTIDE SEQUENCE [LARGE SCALE GENOMIC DNA]</scope>
    <source>
        <strain evidence="1 2">CGMCC 1.7286</strain>
    </source>
</reference>
<proteinExistence type="predicted"/>
<organism evidence="1 2">
    <name type="scientific">Marinobacterium nitratireducens</name>
    <dbReference type="NCBI Taxonomy" id="518897"/>
    <lineage>
        <taxon>Bacteria</taxon>
        <taxon>Pseudomonadati</taxon>
        <taxon>Pseudomonadota</taxon>
        <taxon>Gammaproteobacteria</taxon>
        <taxon>Oceanospirillales</taxon>
        <taxon>Oceanospirillaceae</taxon>
        <taxon>Marinobacterium</taxon>
    </lineage>
</organism>
<protein>
    <submittedName>
        <fullName evidence="1">Uncharacterized protein</fullName>
    </submittedName>
</protein>